<organism evidence="2 3">
    <name type="scientific">Trichonephila clavipes</name>
    <name type="common">Golden silk orbweaver</name>
    <name type="synonym">Nephila clavipes</name>
    <dbReference type="NCBI Taxonomy" id="2585209"/>
    <lineage>
        <taxon>Eukaryota</taxon>
        <taxon>Metazoa</taxon>
        <taxon>Ecdysozoa</taxon>
        <taxon>Arthropoda</taxon>
        <taxon>Chelicerata</taxon>
        <taxon>Arachnida</taxon>
        <taxon>Araneae</taxon>
        <taxon>Araneomorphae</taxon>
        <taxon>Entelegynae</taxon>
        <taxon>Araneoidea</taxon>
        <taxon>Nephilidae</taxon>
        <taxon>Trichonephila</taxon>
    </lineage>
</organism>
<dbReference type="Proteomes" id="UP000887159">
    <property type="component" value="Unassembled WGS sequence"/>
</dbReference>
<reference evidence="2" key="1">
    <citation type="submission" date="2020-08" db="EMBL/GenBank/DDBJ databases">
        <title>Multicomponent nature underlies the extraordinary mechanical properties of spider dragline silk.</title>
        <authorList>
            <person name="Kono N."/>
            <person name="Nakamura H."/>
            <person name="Mori M."/>
            <person name="Yoshida Y."/>
            <person name="Ohtoshi R."/>
            <person name="Malay A.D."/>
            <person name="Moran D.A.P."/>
            <person name="Tomita M."/>
            <person name="Numata K."/>
            <person name="Arakawa K."/>
        </authorList>
    </citation>
    <scope>NUCLEOTIDE SEQUENCE</scope>
</reference>
<comment type="caution">
    <text evidence="2">The sequence shown here is derived from an EMBL/GenBank/DDBJ whole genome shotgun (WGS) entry which is preliminary data.</text>
</comment>
<evidence type="ECO:0000313" key="3">
    <source>
        <dbReference type="Proteomes" id="UP000887159"/>
    </source>
</evidence>
<sequence length="94" mass="10940">MFRQRSRNAYQHVSDFDKGRVVAYRDCGLSYHSIAARIGRDLMTVSRIWNRWVQDGNTERRAGSQRPSITNSRKERYVTRMALMDRAATSEALS</sequence>
<evidence type="ECO:0000313" key="2">
    <source>
        <dbReference type="EMBL" id="GFY05977.1"/>
    </source>
</evidence>
<gene>
    <name evidence="2" type="primary">NCL1_53147</name>
    <name evidence="2" type="ORF">TNCV_3862811</name>
</gene>
<name>A0A8X6V5V3_TRICX</name>
<dbReference type="AlphaFoldDB" id="A0A8X6V5V3"/>
<protein>
    <submittedName>
        <fullName evidence="2">HTH_Tnp_Tc3_2 domain-containing protein</fullName>
    </submittedName>
</protein>
<comment type="subcellular location">
    <subcellularLocation>
        <location evidence="1">Nucleus</location>
    </subcellularLocation>
</comment>
<dbReference type="Pfam" id="PF13384">
    <property type="entry name" value="HTH_23"/>
    <property type="match status" value="1"/>
</dbReference>
<dbReference type="InterPro" id="IPR009057">
    <property type="entry name" value="Homeodomain-like_sf"/>
</dbReference>
<dbReference type="GO" id="GO:0005634">
    <property type="term" value="C:nucleus"/>
    <property type="evidence" value="ECO:0007669"/>
    <property type="project" value="UniProtKB-SubCell"/>
</dbReference>
<dbReference type="SUPFAM" id="SSF46689">
    <property type="entry name" value="Homeodomain-like"/>
    <property type="match status" value="1"/>
</dbReference>
<proteinExistence type="predicted"/>
<keyword evidence="3" id="KW-1185">Reference proteome</keyword>
<dbReference type="EMBL" id="BMAU01021256">
    <property type="protein sequence ID" value="GFY05977.1"/>
    <property type="molecule type" value="Genomic_DNA"/>
</dbReference>
<evidence type="ECO:0000256" key="1">
    <source>
        <dbReference type="ARBA" id="ARBA00004123"/>
    </source>
</evidence>
<accession>A0A8X6V5V3</accession>